<sequence>MSATRQTPPWQAPKLIEDKKWKLHLYNSMTRRKEEFIPAKRVVSWYSCGPTVYDHAHMGHARSYISFDILRRVMQDYFNYPIFFVQNVTDIDDKIIKRARINYLYGEYKKEQRSPDTIAGDVIEALKLHQIRLAASDPDKHRMLMDQLNKVNIFASALQSIRQNSSSTPEQLQDAALELVVAAEPVLGEWLDKEKGSTVTDNSLFLNLPRHFEKEYNQDMEKLNVLPPDVVTRVSEYVPEIIAFVEKIIENGFAYASNGSVYFDVAKFDAEPNQYYAKLVPEAYGNQAALQEGEGDLSVGADRLSEKRSPNDFALWKNSKPGEPAWPSPWGNGRPGWHIECSAMAGEVLGSQVDIHSGGVDLKFPHHDNELAQSEAHYKCSQWITYFLHTGHLHIDGCKMSKSLKNFITIGDALKQHSASQLRVAFLLHHWKDTLDYSSNTMEGARQYLKMVTEFMLSSKDVIRRCGPSSTIWQAPEKTLNAAYDRTR</sequence>
<evidence type="ECO:0000313" key="12">
    <source>
        <dbReference type="Proteomes" id="UP000694843"/>
    </source>
</evidence>
<evidence type="ECO:0000256" key="4">
    <source>
        <dbReference type="ARBA" id="ARBA00022723"/>
    </source>
</evidence>
<dbReference type="Pfam" id="PF01406">
    <property type="entry name" value="tRNA-synt_1e"/>
    <property type="match status" value="1"/>
</dbReference>
<dbReference type="GO" id="GO:0005737">
    <property type="term" value="C:cytoplasm"/>
    <property type="evidence" value="ECO:0007669"/>
    <property type="project" value="TreeGrafter"/>
</dbReference>
<evidence type="ECO:0000256" key="10">
    <source>
        <dbReference type="ARBA" id="ARBA00031499"/>
    </source>
</evidence>
<dbReference type="InterPro" id="IPR014729">
    <property type="entry name" value="Rossmann-like_a/b/a_fold"/>
</dbReference>
<dbReference type="PRINTS" id="PR00983">
    <property type="entry name" value="TRNASYNTHCYS"/>
</dbReference>
<evidence type="ECO:0000256" key="2">
    <source>
        <dbReference type="ARBA" id="ARBA00012832"/>
    </source>
</evidence>
<dbReference type="RefSeq" id="XP_018021147.1">
    <property type="nucleotide sequence ID" value="XM_018165658.2"/>
</dbReference>
<evidence type="ECO:0000256" key="1">
    <source>
        <dbReference type="ARBA" id="ARBA00001947"/>
    </source>
</evidence>
<keyword evidence="3 13" id="KW-0436">Ligase</keyword>
<keyword evidence="6" id="KW-0862">Zinc</keyword>
<feature type="domain" description="tRNA synthetases class I catalytic" evidence="11">
    <location>
        <begin position="40"/>
        <end position="446"/>
    </location>
</feature>
<evidence type="ECO:0000256" key="7">
    <source>
        <dbReference type="ARBA" id="ARBA00022840"/>
    </source>
</evidence>
<dbReference type="PANTHER" id="PTHR10890">
    <property type="entry name" value="CYSTEINYL-TRNA SYNTHETASE"/>
    <property type="match status" value="1"/>
</dbReference>
<dbReference type="GO" id="GO:0004817">
    <property type="term" value="F:cysteine-tRNA ligase activity"/>
    <property type="evidence" value="ECO:0007669"/>
    <property type="project" value="UniProtKB-EC"/>
</dbReference>
<evidence type="ECO:0000313" key="13">
    <source>
        <dbReference type="RefSeq" id="XP_018021147.1"/>
    </source>
</evidence>
<evidence type="ECO:0000256" key="3">
    <source>
        <dbReference type="ARBA" id="ARBA00022598"/>
    </source>
</evidence>
<dbReference type="PANTHER" id="PTHR10890:SF3">
    <property type="entry name" value="CYSTEINE--TRNA LIGASE, CYTOPLASMIC"/>
    <property type="match status" value="1"/>
</dbReference>
<evidence type="ECO:0000256" key="8">
    <source>
        <dbReference type="ARBA" id="ARBA00022917"/>
    </source>
</evidence>
<organism evidence="12 13">
    <name type="scientific">Hyalella azteca</name>
    <name type="common">Amphipod</name>
    <dbReference type="NCBI Taxonomy" id="294128"/>
    <lineage>
        <taxon>Eukaryota</taxon>
        <taxon>Metazoa</taxon>
        <taxon>Ecdysozoa</taxon>
        <taxon>Arthropoda</taxon>
        <taxon>Crustacea</taxon>
        <taxon>Multicrustacea</taxon>
        <taxon>Malacostraca</taxon>
        <taxon>Eumalacostraca</taxon>
        <taxon>Peracarida</taxon>
        <taxon>Amphipoda</taxon>
        <taxon>Senticaudata</taxon>
        <taxon>Talitrida</taxon>
        <taxon>Talitroidea</taxon>
        <taxon>Hyalellidae</taxon>
        <taxon>Hyalella</taxon>
    </lineage>
</organism>
<keyword evidence="8" id="KW-0648">Protein biosynthesis</keyword>
<keyword evidence="4" id="KW-0479">Metal-binding</keyword>
<dbReference type="InterPro" id="IPR015803">
    <property type="entry name" value="Cys-tRNA-ligase"/>
</dbReference>
<reference evidence="13" key="1">
    <citation type="submission" date="2025-08" db="UniProtKB">
        <authorList>
            <consortium name="RefSeq"/>
        </authorList>
    </citation>
    <scope>IDENTIFICATION</scope>
    <source>
        <tissue evidence="13">Whole organism</tissue>
    </source>
</reference>
<dbReference type="GO" id="GO:0006423">
    <property type="term" value="P:cysteinyl-tRNA aminoacylation"/>
    <property type="evidence" value="ECO:0007669"/>
    <property type="project" value="InterPro"/>
</dbReference>
<dbReference type="KEGG" id="hazt:108677439"/>
<dbReference type="InterPro" id="IPR032678">
    <property type="entry name" value="tRNA-synt_1_cat_dom"/>
</dbReference>
<keyword evidence="5" id="KW-0547">Nucleotide-binding</keyword>
<dbReference type="EC" id="6.1.1.16" evidence="2"/>
<dbReference type="Gene3D" id="3.40.50.620">
    <property type="entry name" value="HUPs"/>
    <property type="match status" value="2"/>
</dbReference>
<dbReference type="Proteomes" id="UP000694843">
    <property type="component" value="Unplaced"/>
</dbReference>
<dbReference type="GeneID" id="108677439"/>
<evidence type="ECO:0000259" key="11">
    <source>
        <dbReference type="Pfam" id="PF01406"/>
    </source>
</evidence>
<dbReference type="CTD" id="36784"/>
<dbReference type="AlphaFoldDB" id="A0A8B7P5D1"/>
<gene>
    <name evidence="13" type="primary">LOC108677439</name>
</gene>
<evidence type="ECO:0000256" key="6">
    <source>
        <dbReference type="ARBA" id="ARBA00022833"/>
    </source>
</evidence>
<dbReference type="CDD" id="cd00672">
    <property type="entry name" value="CysRS_core"/>
    <property type="match status" value="1"/>
</dbReference>
<evidence type="ECO:0000256" key="5">
    <source>
        <dbReference type="ARBA" id="ARBA00022741"/>
    </source>
</evidence>
<keyword evidence="12" id="KW-1185">Reference proteome</keyword>
<dbReference type="GO" id="GO:0005524">
    <property type="term" value="F:ATP binding"/>
    <property type="evidence" value="ECO:0007669"/>
    <property type="project" value="UniProtKB-KW"/>
</dbReference>
<name>A0A8B7P5D1_HYAAZ</name>
<evidence type="ECO:0000256" key="9">
    <source>
        <dbReference type="ARBA" id="ARBA00023146"/>
    </source>
</evidence>
<comment type="cofactor">
    <cofactor evidence="1">
        <name>Zn(2+)</name>
        <dbReference type="ChEBI" id="CHEBI:29105"/>
    </cofactor>
</comment>
<keyword evidence="9" id="KW-0030">Aminoacyl-tRNA synthetase</keyword>
<protein>
    <recommendedName>
        <fullName evidence="2">cysteine--tRNA ligase</fullName>
        <ecNumber evidence="2">6.1.1.16</ecNumber>
    </recommendedName>
    <alternativeName>
        <fullName evidence="10">Cysteinyl-tRNA synthetase</fullName>
    </alternativeName>
</protein>
<dbReference type="NCBIfam" id="TIGR00435">
    <property type="entry name" value="cysS"/>
    <property type="match status" value="1"/>
</dbReference>
<dbReference type="OrthoDB" id="438179at2759"/>
<dbReference type="OMA" id="KRHPMDA"/>
<keyword evidence="7" id="KW-0067">ATP-binding</keyword>
<proteinExistence type="predicted"/>
<dbReference type="GO" id="GO:0046872">
    <property type="term" value="F:metal ion binding"/>
    <property type="evidence" value="ECO:0007669"/>
    <property type="project" value="UniProtKB-KW"/>
</dbReference>
<accession>A0A8B7P5D1</accession>
<dbReference type="SUPFAM" id="SSF52374">
    <property type="entry name" value="Nucleotidylyl transferase"/>
    <property type="match status" value="1"/>
</dbReference>
<dbReference type="InterPro" id="IPR024909">
    <property type="entry name" value="Cys-tRNA/MSH_ligase"/>
</dbReference>